<keyword evidence="7" id="KW-1185">Reference proteome</keyword>
<dbReference type="Pfam" id="PF12833">
    <property type="entry name" value="HTH_18"/>
    <property type="match status" value="1"/>
</dbReference>
<organism evidence="6 7">
    <name type="scientific">Paenibacillus nuruki</name>
    <dbReference type="NCBI Taxonomy" id="1886670"/>
    <lineage>
        <taxon>Bacteria</taxon>
        <taxon>Bacillati</taxon>
        <taxon>Bacillota</taxon>
        <taxon>Bacilli</taxon>
        <taxon>Bacillales</taxon>
        <taxon>Paenibacillaceae</taxon>
        <taxon>Paenibacillus</taxon>
    </lineage>
</organism>
<gene>
    <name evidence="6" type="ORF">PTI45_03000</name>
</gene>
<dbReference type="Gene3D" id="3.40.50.1980">
    <property type="entry name" value="Nitrogenase molybdenum iron protein domain"/>
    <property type="match status" value="1"/>
</dbReference>
<dbReference type="InterPro" id="IPR018062">
    <property type="entry name" value="HTH_AraC-typ_CS"/>
</dbReference>
<dbReference type="PROSITE" id="PS01124">
    <property type="entry name" value="HTH_ARAC_FAMILY_2"/>
    <property type="match status" value="1"/>
</dbReference>
<dbReference type="GO" id="GO:0003700">
    <property type="term" value="F:DNA-binding transcription factor activity"/>
    <property type="evidence" value="ECO:0007669"/>
    <property type="project" value="InterPro"/>
</dbReference>
<dbReference type="GO" id="GO:0043565">
    <property type="term" value="F:sequence-specific DNA binding"/>
    <property type="evidence" value="ECO:0007669"/>
    <property type="project" value="InterPro"/>
</dbReference>
<protein>
    <submittedName>
        <fullName evidence="6">HTH-type transcriptional activator RhaS</fullName>
    </submittedName>
</protein>
<dbReference type="Proteomes" id="UP000094578">
    <property type="component" value="Unassembled WGS sequence"/>
</dbReference>
<dbReference type="SUPFAM" id="SSF51215">
    <property type="entry name" value="Regulatory protein AraC"/>
    <property type="match status" value="1"/>
</dbReference>
<dbReference type="PRINTS" id="PR00032">
    <property type="entry name" value="HTHARAC"/>
</dbReference>
<keyword evidence="2" id="KW-0238">DNA-binding</keyword>
<evidence type="ECO:0000256" key="2">
    <source>
        <dbReference type="ARBA" id="ARBA00023125"/>
    </source>
</evidence>
<dbReference type="PROSITE" id="PS00041">
    <property type="entry name" value="HTH_ARAC_FAMILY_1"/>
    <property type="match status" value="1"/>
</dbReference>
<dbReference type="EMBL" id="MDER01000051">
    <property type="protein sequence ID" value="ODP27545.1"/>
    <property type="molecule type" value="Genomic_DNA"/>
</dbReference>
<accession>A0A1E3L302</accession>
<comment type="caution">
    <text evidence="6">The sequence shown here is derived from an EMBL/GenBank/DDBJ whole genome shotgun (WGS) entry which is preliminary data.</text>
</comment>
<evidence type="ECO:0000259" key="5">
    <source>
        <dbReference type="PROSITE" id="PS50983"/>
    </source>
</evidence>
<dbReference type="Gene3D" id="1.10.10.60">
    <property type="entry name" value="Homeodomain-like"/>
    <property type="match status" value="2"/>
</dbReference>
<dbReference type="SUPFAM" id="SSF46689">
    <property type="entry name" value="Homeodomain-like"/>
    <property type="match status" value="2"/>
</dbReference>
<dbReference type="PANTHER" id="PTHR43280:SF10">
    <property type="entry name" value="REGULATORY PROTEIN POCR"/>
    <property type="match status" value="1"/>
</dbReference>
<dbReference type="PANTHER" id="PTHR43280">
    <property type="entry name" value="ARAC-FAMILY TRANSCRIPTIONAL REGULATOR"/>
    <property type="match status" value="1"/>
</dbReference>
<keyword evidence="1" id="KW-0805">Transcription regulation</keyword>
<name>A0A1E3L302_9BACL</name>
<dbReference type="SUPFAM" id="SSF53807">
    <property type="entry name" value="Helical backbone' metal receptor"/>
    <property type="match status" value="1"/>
</dbReference>
<sequence length="605" mass="71052">MFLKKQKVHKQGHVYTYYRIVESYRDEQGKNKHRTVKYLGKLSDEEVSTITEQLKENRYPFSNPNDVSIPEHKQHTHILSRKVWIPLSLTIITYLHHHPKEWTVAEYDTLMMIKEGQADVQLQGSHFTIKADQVLFCPAGSGVFLYNNSSQPVQLLKLMFQNVDKHASSSWSSDGLATIIPVHSPLEMQRLGKELLATVDQPKELSVEKELYSQLLFYQLLHLIWNQHSSGTEATNLNMIQQATDEVRMYYREEIRRTVIAARLGITPEHFSRIFRKHKGISFTDYVYRWRMNAAKKDLQYSSASISEIARRNGYPNEHYFSRRFKSLFGLSPKQYQSSEKQYATWNYPFTSMLLQLGMVPQAGYLEPWKWEKYHQHLDLSTMIVLHDSLEQSIQTMNDVQPDLVFAYEDNLGRFILEEYVPVQTLSIEHHNWQQQWLWLAEQVGRLEQAHQWLNDWDRQIQQAREQLSSFIGMDETVGIYKIVSEKIYVYGDRRSMGGPLIYQQLHHHPPAIVQEDIIDQNLISKEVTLAELSRYAADHMIVIYYPVEGTSEVALEPVMESLEWQQLAAVQNRQCYTMDRNIFYGFDPCSQEAQLKLWLQQFIS</sequence>
<proteinExistence type="predicted"/>
<dbReference type="SMART" id="SM00342">
    <property type="entry name" value="HTH_ARAC"/>
    <property type="match status" value="1"/>
</dbReference>
<evidence type="ECO:0000256" key="3">
    <source>
        <dbReference type="ARBA" id="ARBA00023163"/>
    </source>
</evidence>
<keyword evidence="3" id="KW-0804">Transcription</keyword>
<dbReference type="PROSITE" id="PS50983">
    <property type="entry name" value="FE_B12_PBP"/>
    <property type="match status" value="1"/>
</dbReference>
<dbReference type="InterPro" id="IPR020449">
    <property type="entry name" value="Tscrpt_reg_AraC-type_HTH"/>
</dbReference>
<dbReference type="Pfam" id="PF01497">
    <property type="entry name" value="Peripla_BP_2"/>
    <property type="match status" value="1"/>
</dbReference>
<dbReference type="InterPro" id="IPR037923">
    <property type="entry name" value="HTH-like"/>
</dbReference>
<dbReference type="InterPro" id="IPR014710">
    <property type="entry name" value="RmlC-like_jellyroll"/>
</dbReference>
<dbReference type="InterPro" id="IPR002491">
    <property type="entry name" value="ABC_transptr_periplasmic_BD"/>
</dbReference>
<feature type="domain" description="Fe/B12 periplasmic-binding" evidence="5">
    <location>
        <begin position="342"/>
        <end position="605"/>
    </location>
</feature>
<evidence type="ECO:0000313" key="7">
    <source>
        <dbReference type="Proteomes" id="UP000094578"/>
    </source>
</evidence>
<evidence type="ECO:0000259" key="4">
    <source>
        <dbReference type="PROSITE" id="PS01124"/>
    </source>
</evidence>
<dbReference type="AlphaFoldDB" id="A0A1E3L302"/>
<dbReference type="Gene3D" id="2.60.120.10">
    <property type="entry name" value="Jelly Rolls"/>
    <property type="match status" value="1"/>
</dbReference>
<feature type="domain" description="HTH araC/xylS-type" evidence="4">
    <location>
        <begin position="241"/>
        <end position="339"/>
    </location>
</feature>
<evidence type="ECO:0000313" key="6">
    <source>
        <dbReference type="EMBL" id="ODP27545.1"/>
    </source>
</evidence>
<reference evidence="6 7" key="1">
    <citation type="submission" date="2016-08" db="EMBL/GenBank/DDBJ databases">
        <title>Genome sequencing of Paenibacillus sp. TI45-13ar, isolated from Korean traditional nuruk.</title>
        <authorList>
            <person name="Kim S.-J."/>
        </authorList>
    </citation>
    <scope>NUCLEOTIDE SEQUENCE [LARGE SCALE GENOMIC DNA]</scope>
    <source>
        <strain evidence="6 7">TI45-13ar</strain>
    </source>
</reference>
<dbReference type="STRING" id="1886670.PTI45_03000"/>
<dbReference type="InterPro" id="IPR018060">
    <property type="entry name" value="HTH_AraC"/>
</dbReference>
<dbReference type="InterPro" id="IPR009057">
    <property type="entry name" value="Homeodomain-like_sf"/>
</dbReference>
<evidence type="ECO:0000256" key="1">
    <source>
        <dbReference type="ARBA" id="ARBA00023015"/>
    </source>
</evidence>